<accession>A0AA48RJ39</accession>
<dbReference type="AlphaFoldDB" id="A0AA48RJ39"/>
<dbReference type="EMBL" id="OY569118">
    <property type="protein sequence ID" value="CAJ1004152.1"/>
    <property type="molecule type" value="Genomic_DNA"/>
</dbReference>
<organism evidence="1 2">
    <name type="scientific">Brevibacillus aydinogluensis</name>
    <dbReference type="NCBI Taxonomy" id="927786"/>
    <lineage>
        <taxon>Bacteria</taxon>
        <taxon>Bacillati</taxon>
        <taxon>Bacillota</taxon>
        <taxon>Bacilli</taxon>
        <taxon>Bacillales</taxon>
        <taxon>Paenibacillaceae</taxon>
        <taxon>Brevibacillus</taxon>
    </lineage>
</organism>
<evidence type="ECO:0000313" key="1">
    <source>
        <dbReference type="EMBL" id="CAJ1004152.1"/>
    </source>
</evidence>
<proteinExistence type="predicted"/>
<gene>
    <name evidence="1" type="ORF">BSPP4475_17715</name>
</gene>
<name>A0AA48RJ39_9BACL</name>
<keyword evidence="2" id="KW-1185">Reference proteome</keyword>
<dbReference type="RefSeq" id="WP_171565225.1">
    <property type="nucleotide sequence ID" value="NZ_OY569118.1"/>
</dbReference>
<sequence length="375" mass="43802">MKKDVHMLHLGFSKTEIERYKSNKVAYNMLINSFVKKSKLEAKRTHCICCGKECSSFCNSHSIPKFCLKNISLNGYLYYSGNLIDIPLFEREKGLNEAGTFKLICRECDSQIFCDYENPNNYSNNPTDKMLSQIAMKNYLKNIAKRELEIVLYKNLEKEIDSELSILQFINRLDLNEYIKEFSYAKKASQSKWNDYYFINYFEILDYVVPLAFQSSIALVADFEGNVINNIYNASPDYKLSDLHLCVFPLKDKSIIICFTKNGDKRYRNFFKQFRKLSKDEKLKAINYIIFSYSEDVFLYKGLDYDILQNKALKNVAKKTTIAVADNPFANSLAKAIENFSFNEMQKIPNLLDEKYKIVYKNNEGNECLNKLQRS</sequence>
<dbReference type="Proteomes" id="UP001189619">
    <property type="component" value="Chromosome"/>
</dbReference>
<evidence type="ECO:0000313" key="2">
    <source>
        <dbReference type="Proteomes" id="UP001189619"/>
    </source>
</evidence>
<dbReference type="KEGG" id="bayd:BSPP4475_17715"/>
<reference evidence="1" key="1">
    <citation type="submission" date="2023-07" db="EMBL/GenBank/DDBJ databases">
        <authorList>
            <person name="Ivanov I."/>
            <person name="Teneva D."/>
            <person name="Stoikov I."/>
        </authorList>
    </citation>
    <scope>NUCLEOTIDE SEQUENCE</scope>
    <source>
        <strain evidence="1">4475</strain>
    </source>
</reference>
<protein>
    <submittedName>
        <fullName evidence="1">HNH-5 domain-containing protein</fullName>
    </submittedName>
</protein>